<evidence type="ECO:0000313" key="2">
    <source>
        <dbReference type="EMBL" id="GMR41140.1"/>
    </source>
</evidence>
<comment type="caution">
    <text evidence="2">The sequence shown here is derived from an EMBL/GenBank/DDBJ whole genome shotgun (WGS) entry which is preliminary data.</text>
</comment>
<feature type="non-terminal residue" evidence="2">
    <location>
        <position position="1"/>
    </location>
</feature>
<proteinExistence type="predicted"/>
<dbReference type="EMBL" id="BTRK01000003">
    <property type="protein sequence ID" value="GMR41140.1"/>
    <property type="molecule type" value="Genomic_DNA"/>
</dbReference>
<name>A0AAN4ZP09_9BILA</name>
<dbReference type="AlphaFoldDB" id="A0AAN4ZP09"/>
<feature type="compositionally biased region" description="Polar residues" evidence="1">
    <location>
        <begin position="99"/>
        <end position="112"/>
    </location>
</feature>
<feature type="compositionally biased region" description="Low complexity" evidence="1">
    <location>
        <begin position="74"/>
        <end position="98"/>
    </location>
</feature>
<organism evidence="2 3">
    <name type="scientific">Pristionchus mayeri</name>
    <dbReference type="NCBI Taxonomy" id="1317129"/>
    <lineage>
        <taxon>Eukaryota</taxon>
        <taxon>Metazoa</taxon>
        <taxon>Ecdysozoa</taxon>
        <taxon>Nematoda</taxon>
        <taxon>Chromadorea</taxon>
        <taxon>Rhabditida</taxon>
        <taxon>Rhabditina</taxon>
        <taxon>Diplogasteromorpha</taxon>
        <taxon>Diplogasteroidea</taxon>
        <taxon>Neodiplogasteridae</taxon>
        <taxon>Pristionchus</taxon>
    </lineage>
</organism>
<sequence length="112" mass="12407">RESKLAFRFLCRAEKKQSGTPTCLSNDFQRVYWKESASYCTWLAIPRIKSFRISTFTRSTRFSACRKISPGMNSSPSTALITSSSEVGSSTSKASGSSRRTIPMQNSSSSKT</sequence>
<gene>
    <name evidence="2" type="ORF">PMAYCL1PPCAC_11335</name>
</gene>
<evidence type="ECO:0000256" key="1">
    <source>
        <dbReference type="SAM" id="MobiDB-lite"/>
    </source>
</evidence>
<keyword evidence="3" id="KW-1185">Reference proteome</keyword>
<accession>A0AAN4ZP09</accession>
<evidence type="ECO:0000313" key="3">
    <source>
        <dbReference type="Proteomes" id="UP001328107"/>
    </source>
</evidence>
<protein>
    <submittedName>
        <fullName evidence="2">Uncharacterized protein</fullName>
    </submittedName>
</protein>
<feature type="region of interest" description="Disordered" evidence="1">
    <location>
        <begin position="67"/>
        <end position="112"/>
    </location>
</feature>
<dbReference type="Proteomes" id="UP001328107">
    <property type="component" value="Unassembled WGS sequence"/>
</dbReference>
<reference evidence="3" key="1">
    <citation type="submission" date="2022-10" db="EMBL/GenBank/DDBJ databases">
        <title>Genome assembly of Pristionchus species.</title>
        <authorList>
            <person name="Yoshida K."/>
            <person name="Sommer R.J."/>
        </authorList>
    </citation>
    <scope>NUCLEOTIDE SEQUENCE [LARGE SCALE GENOMIC DNA]</scope>
    <source>
        <strain evidence="3">RS5460</strain>
    </source>
</reference>